<name>A0ABW0UIZ7_9ACTN</name>
<dbReference type="Proteomes" id="UP001596154">
    <property type="component" value="Unassembled WGS sequence"/>
</dbReference>
<sequence>MTLQWTFLAAGFAVLGAALVSSVRMKLSGARFAQVIESVEGRWFGAGSVLLALLVGAAAMTAAGRLAGHTIGVDEAAPVVFPLALVAAFAVRRLTAKHGHQTMARASGLVLAPALLGAVMSAAG</sequence>
<feature type="transmembrane region" description="Helical" evidence="1">
    <location>
        <begin position="106"/>
        <end position="123"/>
    </location>
</feature>
<evidence type="ECO:0000313" key="2">
    <source>
        <dbReference type="EMBL" id="MFC5632854.1"/>
    </source>
</evidence>
<keyword evidence="3" id="KW-1185">Reference proteome</keyword>
<proteinExistence type="predicted"/>
<keyword evidence="1" id="KW-0812">Transmembrane</keyword>
<keyword evidence="1" id="KW-0472">Membrane</keyword>
<dbReference type="RefSeq" id="WP_381016916.1">
    <property type="nucleotide sequence ID" value="NZ_JBHSNY010000001.1"/>
</dbReference>
<dbReference type="EMBL" id="JBHSNY010000001">
    <property type="protein sequence ID" value="MFC5632854.1"/>
    <property type="molecule type" value="Genomic_DNA"/>
</dbReference>
<gene>
    <name evidence="2" type="ORF">ACFPZJ_03425</name>
</gene>
<comment type="caution">
    <text evidence="2">The sequence shown here is derived from an EMBL/GenBank/DDBJ whole genome shotgun (WGS) entry which is preliminary data.</text>
</comment>
<feature type="transmembrane region" description="Helical" evidence="1">
    <location>
        <begin position="76"/>
        <end position="94"/>
    </location>
</feature>
<accession>A0ABW0UIZ7</accession>
<feature type="transmembrane region" description="Helical" evidence="1">
    <location>
        <begin position="6"/>
        <end position="23"/>
    </location>
</feature>
<protein>
    <submittedName>
        <fullName evidence="2">Uncharacterized protein</fullName>
    </submittedName>
</protein>
<feature type="transmembrane region" description="Helical" evidence="1">
    <location>
        <begin position="43"/>
        <end position="64"/>
    </location>
</feature>
<organism evidence="2 3">
    <name type="scientific">Streptomyces bullii</name>
    <dbReference type="NCBI Taxonomy" id="349910"/>
    <lineage>
        <taxon>Bacteria</taxon>
        <taxon>Bacillati</taxon>
        <taxon>Actinomycetota</taxon>
        <taxon>Actinomycetes</taxon>
        <taxon>Kitasatosporales</taxon>
        <taxon>Streptomycetaceae</taxon>
        <taxon>Streptomyces</taxon>
    </lineage>
</organism>
<keyword evidence="1" id="KW-1133">Transmembrane helix</keyword>
<evidence type="ECO:0000256" key="1">
    <source>
        <dbReference type="SAM" id="Phobius"/>
    </source>
</evidence>
<reference evidence="3" key="1">
    <citation type="journal article" date="2019" name="Int. J. Syst. Evol. Microbiol.">
        <title>The Global Catalogue of Microorganisms (GCM) 10K type strain sequencing project: providing services to taxonomists for standard genome sequencing and annotation.</title>
        <authorList>
            <consortium name="The Broad Institute Genomics Platform"/>
            <consortium name="The Broad Institute Genome Sequencing Center for Infectious Disease"/>
            <person name="Wu L."/>
            <person name="Ma J."/>
        </authorList>
    </citation>
    <scope>NUCLEOTIDE SEQUENCE [LARGE SCALE GENOMIC DNA]</scope>
    <source>
        <strain evidence="3">CGMCC 4.7248</strain>
    </source>
</reference>
<evidence type="ECO:0000313" key="3">
    <source>
        <dbReference type="Proteomes" id="UP001596154"/>
    </source>
</evidence>